<dbReference type="EMBL" id="CP002691">
    <property type="protein sequence ID" value="AEE50691.1"/>
    <property type="molecule type" value="Genomic_DNA"/>
</dbReference>
<dbReference type="InterPro" id="IPR036683">
    <property type="entry name" value="CO_DH_flav_C_dom_sf"/>
</dbReference>
<keyword evidence="1" id="KW-0285">Flavoprotein</keyword>
<dbReference type="Pfam" id="PF03450">
    <property type="entry name" value="CO_deh_flav_C"/>
    <property type="match status" value="1"/>
</dbReference>
<keyword evidence="6" id="KW-1185">Reference proteome</keyword>
<accession>F4L332</accession>
<evidence type="ECO:0000256" key="1">
    <source>
        <dbReference type="ARBA" id="ARBA00022630"/>
    </source>
</evidence>
<dbReference type="Proteomes" id="UP000008461">
    <property type="component" value="Chromosome"/>
</dbReference>
<name>F4L332_HALH1</name>
<dbReference type="EC" id="1.2.7.4" evidence="5"/>
<proteinExistence type="predicted"/>
<dbReference type="HOGENOM" id="CLU_058050_3_0_10"/>
<dbReference type="GO" id="GO:0071949">
    <property type="term" value="F:FAD binding"/>
    <property type="evidence" value="ECO:0007669"/>
    <property type="project" value="InterPro"/>
</dbReference>
<gene>
    <name evidence="5" type="ordered locus">Halhy_2825</name>
</gene>
<evidence type="ECO:0000256" key="2">
    <source>
        <dbReference type="ARBA" id="ARBA00022827"/>
    </source>
</evidence>
<dbReference type="RefSeq" id="WP_013765238.1">
    <property type="nucleotide sequence ID" value="NC_015510.1"/>
</dbReference>
<evidence type="ECO:0000259" key="4">
    <source>
        <dbReference type="PROSITE" id="PS51387"/>
    </source>
</evidence>
<protein>
    <submittedName>
        <fullName evidence="5">Carbon-monoxide dehydrogenase (Acceptor)</fullName>
        <ecNumber evidence="5">1.2.7.4</ecNumber>
    </submittedName>
</protein>
<dbReference type="InterPro" id="IPR051312">
    <property type="entry name" value="Diverse_Substr_Oxidored"/>
</dbReference>
<dbReference type="Gene3D" id="3.30.43.10">
    <property type="entry name" value="Uridine Diphospho-n-acetylenolpyruvylglucosamine Reductase, domain 2"/>
    <property type="match status" value="1"/>
</dbReference>
<dbReference type="PROSITE" id="PS51387">
    <property type="entry name" value="FAD_PCMH"/>
    <property type="match status" value="1"/>
</dbReference>
<dbReference type="InterPro" id="IPR002346">
    <property type="entry name" value="Mopterin_DH_FAD-bd"/>
</dbReference>
<keyword evidence="2" id="KW-0274">FAD</keyword>
<dbReference type="FunFam" id="3.30.465.10:FF:000017">
    <property type="entry name" value="Xanthine dehydrogenase, FAD binding subunit"/>
    <property type="match status" value="1"/>
</dbReference>
<evidence type="ECO:0000313" key="6">
    <source>
        <dbReference type="Proteomes" id="UP000008461"/>
    </source>
</evidence>
<dbReference type="InterPro" id="IPR005107">
    <property type="entry name" value="CO_DH_flav_C"/>
</dbReference>
<dbReference type="SUPFAM" id="SSF56176">
    <property type="entry name" value="FAD-binding/transporter-associated domain-like"/>
    <property type="match status" value="1"/>
</dbReference>
<keyword evidence="3 5" id="KW-0560">Oxidoreductase</keyword>
<reference key="2">
    <citation type="submission" date="2011-04" db="EMBL/GenBank/DDBJ databases">
        <title>Complete sequence of chromosome of Haliscomenobacter hydrossis DSM 1100.</title>
        <authorList>
            <consortium name="US DOE Joint Genome Institute (JGI-PGF)"/>
            <person name="Lucas S."/>
            <person name="Han J."/>
            <person name="Lapidus A."/>
            <person name="Bruce D."/>
            <person name="Goodwin L."/>
            <person name="Pitluck S."/>
            <person name="Peters L."/>
            <person name="Kyrpides N."/>
            <person name="Mavromatis K."/>
            <person name="Ivanova N."/>
            <person name="Ovchinnikova G."/>
            <person name="Pagani I."/>
            <person name="Daligault H."/>
            <person name="Detter J.C."/>
            <person name="Han C."/>
            <person name="Land M."/>
            <person name="Hauser L."/>
            <person name="Markowitz V."/>
            <person name="Cheng J.-F."/>
            <person name="Hugenholtz P."/>
            <person name="Woyke T."/>
            <person name="Wu D."/>
            <person name="Verbarg S."/>
            <person name="Frueling A."/>
            <person name="Brambilla E."/>
            <person name="Klenk H.-P."/>
            <person name="Eisen J.A."/>
        </authorList>
    </citation>
    <scope>NUCLEOTIDE SEQUENCE</scope>
    <source>
        <strain>DSM 1100</strain>
    </source>
</reference>
<dbReference type="STRING" id="760192.Halhy_2825"/>
<sequence>MIPANFEYHRAGSIDEVLTFLARYGGNAKILSGGHSLIPALKLRLNQPSILVDIARLAELRYIRQDGQHIAIGAASTHKDIATSALLAQHLSMMPQAAGMIGDPQVRNVGTIGGSIAHADPAADWPGVLLAADAEIVLQSTGGKRTLAAQDFFLGFFTTALAEGELVTEIRIPIPAAGTKSTYQKFSQPASRFAIVGCAAVVQVSNGTCSHVRVAFNGVSDSCFRDGNVEKALEGKAATAENIAAAAAQAAQGVSILSDHYAAEDYRKHLAQVFAKRALSAVAG</sequence>
<dbReference type="Gene3D" id="3.30.465.10">
    <property type="match status" value="1"/>
</dbReference>
<evidence type="ECO:0000256" key="3">
    <source>
        <dbReference type="ARBA" id="ARBA00023002"/>
    </source>
</evidence>
<organism evidence="5 6">
    <name type="scientific">Haliscomenobacter hydrossis (strain ATCC 27775 / DSM 1100 / LMG 10767 / O)</name>
    <dbReference type="NCBI Taxonomy" id="760192"/>
    <lineage>
        <taxon>Bacteria</taxon>
        <taxon>Pseudomonadati</taxon>
        <taxon>Bacteroidota</taxon>
        <taxon>Saprospiria</taxon>
        <taxon>Saprospirales</taxon>
        <taxon>Haliscomenobacteraceae</taxon>
        <taxon>Haliscomenobacter</taxon>
    </lineage>
</organism>
<reference evidence="5 6" key="1">
    <citation type="journal article" date="2011" name="Stand. Genomic Sci.">
        <title>Complete genome sequence of Haliscomenobacter hydrossis type strain (O).</title>
        <authorList>
            <consortium name="US DOE Joint Genome Institute (JGI-PGF)"/>
            <person name="Daligault H."/>
            <person name="Lapidus A."/>
            <person name="Zeytun A."/>
            <person name="Nolan M."/>
            <person name="Lucas S."/>
            <person name="Del Rio T.G."/>
            <person name="Tice H."/>
            <person name="Cheng J.F."/>
            <person name="Tapia R."/>
            <person name="Han C."/>
            <person name="Goodwin L."/>
            <person name="Pitluck S."/>
            <person name="Liolios K."/>
            <person name="Pagani I."/>
            <person name="Ivanova N."/>
            <person name="Huntemann M."/>
            <person name="Mavromatis K."/>
            <person name="Mikhailova N."/>
            <person name="Pati A."/>
            <person name="Chen A."/>
            <person name="Palaniappan K."/>
            <person name="Land M."/>
            <person name="Hauser L."/>
            <person name="Brambilla E.M."/>
            <person name="Rohde M."/>
            <person name="Verbarg S."/>
            <person name="Goker M."/>
            <person name="Bristow J."/>
            <person name="Eisen J.A."/>
            <person name="Markowitz V."/>
            <person name="Hugenholtz P."/>
            <person name="Kyrpides N.C."/>
            <person name="Klenk H.P."/>
            <person name="Woyke T."/>
        </authorList>
    </citation>
    <scope>NUCLEOTIDE SEQUENCE [LARGE SCALE GENOMIC DNA]</scope>
    <source>
        <strain evidence="6">ATCC 27775 / DSM 1100 / LMG 10767 / O</strain>
    </source>
</reference>
<evidence type="ECO:0000313" key="5">
    <source>
        <dbReference type="EMBL" id="AEE50691.1"/>
    </source>
</evidence>
<dbReference type="SUPFAM" id="SSF55447">
    <property type="entry name" value="CO dehydrogenase flavoprotein C-terminal domain-like"/>
    <property type="match status" value="1"/>
</dbReference>
<dbReference type="InterPro" id="IPR016166">
    <property type="entry name" value="FAD-bd_PCMH"/>
</dbReference>
<dbReference type="KEGG" id="hhy:Halhy_2825"/>
<dbReference type="GO" id="GO:0043885">
    <property type="term" value="F:anaerobic carbon-monoxide dehydrogenase activity"/>
    <property type="evidence" value="ECO:0007669"/>
    <property type="project" value="UniProtKB-EC"/>
</dbReference>
<dbReference type="OrthoDB" id="9814706at2"/>
<dbReference type="Gene3D" id="3.30.390.50">
    <property type="entry name" value="CO dehydrogenase flavoprotein, C-terminal domain"/>
    <property type="match status" value="1"/>
</dbReference>
<dbReference type="SMART" id="SM01092">
    <property type="entry name" value="CO_deh_flav_C"/>
    <property type="match status" value="1"/>
</dbReference>
<dbReference type="PANTHER" id="PTHR42659">
    <property type="entry name" value="XANTHINE DEHYDROGENASE SUBUNIT C-RELATED"/>
    <property type="match status" value="1"/>
</dbReference>
<dbReference type="InterPro" id="IPR016167">
    <property type="entry name" value="FAD-bd_PCMH_sub1"/>
</dbReference>
<dbReference type="Pfam" id="PF00941">
    <property type="entry name" value="FAD_binding_5"/>
    <property type="match status" value="1"/>
</dbReference>
<feature type="domain" description="FAD-binding PCMH-type" evidence="4">
    <location>
        <begin position="1"/>
        <end position="177"/>
    </location>
</feature>
<dbReference type="PANTHER" id="PTHR42659:SF2">
    <property type="entry name" value="XANTHINE DEHYDROGENASE SUBUNIT C-RELATED"/>
    <property type="match status" value="1"/>
</dbReference>
<dbReference type="InterPro" id="IPR016169">
    <property type="entry name" value="FAD-bd_PCMH_sub2"/>
</dbReference>
<dbReference type="eggNOG" id="COG1319">
    <property type="taxonomic scope" value="Bacteria"/>
</dbReference>
<dbReference type="AlphaFoldDB" id="F4L332"/>
<dbReference type="InterPro" id="IPR036318">
    <property type="entry name" value="FAD-bd_PCMH-like_sf"/>
</dbReference>